<organism evidence="1 2">
    <name type="scientific">Runella salmonicolor</name>
    <dbReference type="NCBI Taxonomy" id="2950278"/>
    <lineage>
        <taxon>Bacteria</taxon>
        <taxon>Pseudomonadati</taxon>
        <taxon>Bacteroidota</taxon>
        <taxon>Cytophagia</taxon>
        <taxon>Cytophagales</taxon>
        <taxon>Spirosomataceae</taxon>
        <taxon>Runella</taxon>
    </lineage>
</organism>
<dbReference type="Proteomes" id="UP001204772">
    <property type="component" value="Unassembled WGS sequence"/>
</dbReference>
<gene>
    <name evidence="1" type="ORF">NCI00_28570</name>
</gene>
<keyword evidence="2" id="KW-1185">Reference proteome</keyword>
<comment type="caution">
    <text evidence="1">The sequence shown here is derived from an EMBL/GenBank/DDBJ whole genome shotgun (WGS) entry which is preliminary data.</text>
</comment>
<proteinExistence type="predicted"/>
<accession>A0ABT1FXC9</accession>
<evidence type="ECO:0000313" key="1">
    <source>
        <dbReference type="EMBL" id="MCP1386430.1"/>
    </source>
</evidence>
<name>A0ABT1FXC9_9BACT</name>
<protein>
    <submittedName>
        <fullName evidence="1">Uncharacterized protein</fullName>
    </submittedName>
</protein>
<reference evidence="1 2" key="1">
    <citation type="submission" date="2022-06" db="EMBL/GenBank/DDBJ databases">
        <title>Runella sp. S5 genome sequencing.</title>
        <authorList>
            <person name="Park S."/>
        </authorList>
    </citation>
    <scope>NUCLEOTIDE SEQUENCE [LARGE SCALE GENOMIC DNA]</scope>
    <source>
        <strain evidence="1 2">S5</strain>
    </source>
</reference>
<evidence type="ECO:0000313" key="2">
    <source>
        <dbReference type="Proteomes" id="UP001204772"/>
    </source>
</evidence>
<dbReference type="RefSeq" id="WP_253533286.1">
    <property type="nucleotide sequence ID" value="NZ_JAMZEL010000024.1"/>
</dbReference>
<sequence length="232" mass="26664">MNPKGNIWLAGGKRNVGKTHTAMEIAQEFFLRSNVPKSIIVFDHTHNSSYNPYALMPLTIGDLYFLPRQERIKGIVRSDDIDGFAQVVTEQVERCSILFDDCGVLFRGNLTRQREKLLKTPKNNGNELIFQAHSFREIAPALLEQANMYIVKETVDDPTNLPSKVIARQQIGQLLIDVIKENFGLESNKKWATRIYDTEDDEVWIRDTQTGIFHLAPGEDYFPFSNKKRFLM</sequence>
<dbReference type="EMBL" id="JAMZEL010000024">
    <property type="protein sequence ID" value="MCP1386430.1"/>
    <property type="molecule type" value="Genomic_DNA"/>
</dbReference>